<feature type="compositionally biased region" description="Basic and acidic residues" evidence="1">
    <location>
        <begin position="973"/>
        <end position="983"/>
    </location>
</feature>
<feature type="region of interest" description="Disordered" evidence="1">
    <location>
        <begin position="834"/>
        <end position="1007"/>
    </location>
</feature>
<feature type="compositionally biased region" description="Basic and acidic residues" evidence="1">
    <location>
        <begin position="454"/>
        <end position="529"/>
    </location>
</feature>
<accession>A0ABW6X988</accession>
<reference evidence="2 3" key="1">
    <citation type="submission" date="2024-10" db="EMBL/GenBank/DDBJ databases">
        <title>The Natural Products Discovery Center: Release of the First 8490 Sequenced Strains for Exploring Actinobacteria Biosynthetic Diversity.</title>
        <authorList>
            <person name="Kalkreuter E."/>
            <person name="Kautsar S.A."/>
            <person name="Yang D."/>
            <person name="Bader C.D."/>
            <person name="Teijaro C.N."/>
            <person name="Fluegel L."/>
            <person name="Davis C.M."/>
            <person name="Simpson J.R."/>
            <person name="Lauterbach L."/>
            <person name="Steele A.D."/>
            <person name="Gui C."/>
            <person name="Meng S."/>
            <person name="Li G."/>
            <person name="Viehrig K."/>
            <person name="Ye F."/>
            <person name="Su P."/>
            <person name="Kiefer A.F."/>
            <person name="Nichols A."/>
            <person name="Cepeda A.J."/>
            <person name="Yan W."/>
            <person name="Fan B."/>
            <person name="Jiang Y."/>
            <person name="Adhikari A."/>
            <person name="Zheng C.-J."/>
            <person name="Schuster L."/>
            <person name="Cowan T.M."/>
            <person name="Smanski M.J."/>
            <person name="Chevrette M.G."/>
            <person name="De Carvalho L.P.S."/>
            <person name="Shen B."/>
        </authorList>
    </citation>
    <scope>NUCLEOTIDE SEQUENCE [LARGE SCALE GENOMIC DNA]</scope>
    <source>
        <strain evidence="2 3">NPDC012540</strain>
    </source>
</reference>
<feature type="compositionally biased region" description="Low complexity" evidence="1">
    <location>
        <begin position="727"/>
        <end position="739"/>
    </location>
</feature>
<feature type="region of interest" description="Disordered" evidence="1">
    <location>
        <begin position="631"/>
        <end position="748"/>
    </location>
</feature>
<feature type="compositionally biased region" description="Basic and acidic residues" evidence="1">
    <location>
        <begin position="699"/>
        <end position="726"/>
    </location>
</feature>
<feature type="compositionally biased region" description="Low complexity" evidence="1">
    <location>
        <begin position="885"/>
        <end position="902"/>
    </location>
</feature>
<dbReference type="Proteomes" id="UP001602322">
    <property type="component" value="Unassembled WGS sequence"/>
</dbReference>
<feature type="compositionally biased region" description="Basic and acidic residues" evidence="1">
    <location>
        <begin position="590"/>
        <end position="613"/>
    </location>
</feature>
<feature type="compositionally biased region" description="Gly residues" evidence="1">
    <location>
        <begin position="903"/>
        <end position="922"/>
    </location>
</feature>
<feature type="compositionally biased region" description="Low complexity" evidence="1">
    <location>
        <begin position="576"/>
        <end position="585"/>
    </location>
</feature>
<dbReference type="RefSeq" id="WP_387903683.1">
    <property type="nucleotide sequence ID" value="NZ_JBIBEG010000004.1"/>
</dbReference>
<evidence type="ECO:0000313" key="3">
    <source>
        <dbReference type="Proteomes" id="UP001602322"/>
    </source>
</evidence>
<gene>
    <name evidence="2" type="ORF">ACFY8O_18755</name>
</gene>
<feature type="region of interest" description="Disordered" evidence="1">
    <location>
        <begin position="454"/>
        <end position="533"/>
    </location>
</feature>
<organism evidence="2 3">
    <name type="scientific">Streptomyces argenteolus</name>
    <dbReference type="NCBI Taxonomy" id="67274"/>
    <lineage>
        <taxon>Bacteria</taxon>
        <taxon>Bacillati</taxon>
        <taxon>Actinomycetota</taxon>
        <taxon>Actinomycetes</taxon>
        <taxon>Kitasatosporales</taxon>
        <taxon>Streptomycetaceae</taxon>
        <taxon>Streptomyces</taxon>
    </lineage>
</organism>
<dbReference type="NCBIfam" id="NF038047">
    <property type="entry name" value="not_Tcp10"/>
    <property type="match status" value="1"/>
</dbReference>
<name>A0ABW6X988_9ACTN</name>
<protein>
    <submittedName>
        <fullName evidence="2">AAWKG family protein</fullName>
    </submittedName>
</protein>
<keyword evidence="3" id="KW-1185">Reference proteome</keyword>
<feature type="region of interest" description="Disordered" evidence="1">
    <location>
        <begin position="576"/>
        <end position="613"/>
    </location>
</feature>
<evidence type="ECO:0000313" key="2">
    <source>
        <dbReference type="EMBL" id="MFF5897956.1"/>
    </source>
</evidence>
<proteinExistence type="predicted"/>
<comment type="caution">
    <text evidence="2">The sequence shown here is derived from an EMBL/GenBank/DDBJ whole genome shotgun (WGS) entry which is preliminary data.</text>
</comment>
<dbReference type="EMBL" id="JBIBEG010000004">
    <property type="protein sequence ID" value="MFF5897956.1"/>
    <property type="molecule type" value="Genomic_DNA"/>
</dbReference>
<feature type="compositionally biased region" description="Basic and acidic residues" evidence="1">
    <location>
        <begin position="661"/>
        <end position="685"/>
    </location>
</feature>
<sequence length="1007" mass="109890">MAEATDKTNDDYWKRAVDALTGYTLADRKTLFDDMKGNHDIPLMYIWVDKNIRPVGTGYLPGFASSGGWHREGEDFLMPFYTMAKHGDGLDHNKAHITFIGTSLGDDGKTKIPAGGQVVSPGKWTSKHLTKSDGSKFTWDNSKLAQYSYGSGGALEQIMNAPYSTRGFSHSGLSVDDGAAVHLPSFTDVALSFERVNRFLITQAKVLAEWEKRDIGEGSSEWAGSAANLFKHMVHKLSRNYEGYVEQLAPPGKGGASSLVLDGEVFTTYPGRTLAETQLAYRDAARQLHTAWSRWHRLMGSPHRWLLDHLWDIYRQVLDNQMAFVDFETRGLMSYPVRTAEYKGYVEVGGQQMWLSEWDTWRAIGQEAVNRWQKSIDDALGEIAKEVIPKIDRTLADAVDAFPKQLTDKDTSSLGEISVKEENKKLLAEQKKQLNGLGGDDELTRMQKAFQKQVEEDYKTGREEARKQSEKDRAETNSYEAEVRKQNDLERAKSEEYAEQARKQNDEERAKGAEYAEAARKQADQDRADAQALTASSAGLGALAGTQAQADQQKAQEEARKQYDLDWADAQALTASSAGLGALTSPQTRAEQKKVQEEAQKQYDQDRADAEKYQEELRATNSEDLAAARALVEGADVPAPSNADLQADHQRETLQAQLAHDAARHDIDQQTQDAKADYEQARADAQDSYEQAKQQADQARADAKAEYDNAIARGEDPEKARAEYDKAVAAADRQQQAARTEADRDLAEAREQYDDVMRDSAANRQEAQEEYERQIADINQKYDELGMDTRTPEEIVRDKLATISEPHVSLPSSPGDNVYAPGTFDAGAYTPAAYDSGMPAGAGLDGRTAESRSSADTGEDAYGPLGSNAYAAAQTDDPSLGGAGSAAASAGAGAMSPGMYPPMGGGMGGGAGGGQDQSGGGRQRNVLDSSIVRRPARAGRPAEAGESTIPAARRVSTSTGMPFAPPMAGSNERGQRTSSDRTRTTWTAEEEDVWGADEGGAPQALGR</sequence>
<evidence type="ECO:0000256" key="1">
    <source>
        <dbReference type="SAM" id="MobiDB-lite"/>
    </source>
</evidence>